<keyword evidence="9 12" id="KW-0472">Membrane</keyword>
<dbReference type="Proteomes" id="UP001561046">
    <property type="component" value="Unassembled WGS sequence"/>
</dbReference>
<keyword evidence="5 12" id="KW-1133">Transmembrane helix</keyword>
<protein>
    <submittedName>
        <fullName evidence="13">Heme A synthase</fullName>
    </submittedName>
</protein>
<keyword evidence="14" id="KW-1185">Reference proteome</keyword>
<reference evidence="13 14" key="1">
    <citation type="journal article" date="2013" name="Int. J. Syst. Evol. Microbiol.">
        <title>Comamonas guangdongensis sp. nov., isolated from subterranean forest sediment, and emended description of the genus Comamonas.</title>
        <authorList>
            <person name="Zhang J."/>
            <person name="Wang Y."/>
            <person name="Zhou S."/>
            <person name="Wu C."/>
            <person name="He J."/>
            <person name="Li F."/>
        </authorList>
    </citation>
    <scope>NUCLEOTIDE SEQUENCE [LARGE SCALE GENOMIC DNA]</scope>
    <source>
        <strain evidence="13 14">CCTCC AB2011133</strain>
    </source>
</reference>
<evidence type="ECO:0000256" key="8">
    <source>
        <dbReference type="ARBA" id="ARBA00023133"/>
    </source>
</evidence>
<dbReference type="RefSeq" id="WP_369337601.1">
    <property type="nucleotide sequence ID" value="NZ_JBFYGN010000005.1"/>
</dbReference>
<feature type="transmembrane region" description="Helical" evidence="12">
    <location>
        <begin position="12"/>
        <end position="31"/>
    </location>
</feature>
<keyword evidence="10" id="KW-1015">Disulfide bond</keyword>
<feature type="transmembrane region" description="Helical" evidence="12">
    <location>
        <begin position="43"/>
        <end position="63"/>
    </location>
</feature>
<evidence type="ECO:0000313" key="13">
    <source>
        <dbReference type="EMBL" id="MEX8192398.1"/>
    </source>
</evidence>
<dbReference type="EMBL" id="JBFYGN010000005">
    <property type="protein sequence ID" value="MEX8192398.1"/>
    <property type="molecule type" value="Genomic_DNA"/>
</dbReference>
<evidence type="ECO:0000256" key="9">
    <source>
        <dbReference type="ARBA" id="ARBA00023136"/>
    </source>
</evidence>
<dbReference type="PANTHER" id="PTHR35457">
    <property type="entry name" value="HEME A SYNTHASE"/>
    <property type="match status" value="1"/>
</dbReference>
<accession>A0ABV3ZU17</accession>
<organism evidence="13 14">
    <name type="scientific">Comamonas guangdongensis</name>
    <dbReference type="NCBI Taxonomy" id="510515"/>
    <lineage>
        <taxon>Bacteria</taxon>
        <taxon>Pseudomonadati</taxon>
        <taxon>Pseudomonadota</taxon>
        <taxon>Betaproteobacteria</taxon>
        <taxon>Burkholderiales</taxon>
        <taxon>Comamonadaceae</taxon>
        <taxon>Comamonas</taxon>
    </lineage>
</organism>
<evidence type="ECO:0000256" key="3">
    <source>
        <dbReference type="ARBA" id="ARBA00022692"/>
    </source>
</evidence>
<evidence type="ECO:0000256" key="4">
    <source>
        <dbReference type="ARBA" id="ARBA00022723"/>
    </source>
</evidence>
<evidence type="ECO:0000256" key="12">
    <source>
        <dbReference type="SAM" id="Phobius"/>
    </source>
</evidence>
<feature type="transmembrane region" description="Helical" evidence="12">
    <location>
        <begin position="155"/>
        <end position="174"/>
    </location>
</feature>
<gene>
    <name evidence="13" type="ORF">AB6724_06055</name>
</gene>
<evidence type="ECO:0000256" key="2">
    <source>
        <dbReference type="ARBA" id="ARBA00022475"/>
    </source>
</evidence>
<dbReference type="PANTHER" id="PTHR35457:SF1">
    <property type="entry name" value="HEME A SYNTHASE"/>
    <property type="match status" value="1"/>
</dbReference>
<keyword evidence="3 12" id="KW-0812">Transmembrane</keyword>
<evidence type="ECO:0000313" key="14">
    <source>
        <dbReference type="Proteomes" id="UP001561046"/>
    </source>
</evidence>
<feature type="transmembrane region" description="Helical" evidence="12">
    <location>
        <begin position="301"/>
        <end position="317"/>
    </location>
</feature>
<dbReference type="InterPro" id="IPR003780">
    <property type="entry name" value="COX15/CtaA_fam"/>
</dbReference>
<name>A0ABV3ZU17_9BURK</name>
<feature type="transmembrane region" description="Helical" evidence="12">
    <location>
        <begin position="329"/>
        <end position="347"/>
    </location>
</feature>
<keyword evidence="7" id="KW-0408">Iron</keyword>
<evidence type="ECO:0000256" key="5">
    <source>
        <dbReference type="ARBA" id="ARBA00022989"/>
    </source>
</evidence>
<keyword evidence="2" id="KW-1003">Cell membrane</keyword>
<feature type="transmembrane region" description="Helical" evidence="12">
    <location>
        <begin position="353"/>
        <end position="373"/>
    </location>
</feature>
<feature type="transmembrane region" description="Helical" evidence="12">
    <location>
        <begin position="114"/>
        <end position="134"/>
    </location>
</feature>
<evidence type="ECO:0000256" key="7">
    <source>
        <dbReference type="ARBA" id="ARBA00023004"/>
    </source>
</evidence>
<keyword evidence="8" id="KW-0350">Heme biosynthesis</keyword>
<sequence length="395" mass="42215">MSEQALYDLAPALELMAFGLCLALGPLFWVWWRNRGTGPGKRLQALCVLTLFLTFDLVLFGAFTRLTDSGLGCPDWPGCYGTSSPIAAHAQISSAQAAMPTGPVTHGKAWVEMIHRYLATTVGVLIIAMTWMSWKRAMAARRAGNPEAATGAASPWWPTLALLWVCIQGAFGALTVTMKLFPAIVTLHLLGGTGLLALLCIPASALSRQQAGLSPAPLAWSLRSALWLCLILLVLQVSLGGWVSTNYAVLACTSFPTCHGSWWPAMNFGEALQIWRPLGLLADGSNISFEALTAIHYSHRLMAYVVVLALAALWWALGRAPALAQQRRLLAFFVLLQVLTGLSNVVLDWPLVAAVLHTGGAAALVTIVVWSLAVTRANAAVVADTAGPRTAQRLA</sequence>
<evidence type="ECO:0000256" key="6">
    <source>
        <dbReference type="ARBA" id="ARBA00023002"/>
    </source>
</evidence>
<keyword evidence="4" id="KW-0479">Metal-binding</keyword>
<evidence type="ECO:0000256" key="1">
    <source>
        <dbReference type="ARBA" id="ARBA00004141"/>
    </source>
</evidence>
<keyword evidence="6" id="KW-0560">Oxidoreductase</keyword>
<feature type="transmembrane region" description="Helical" evidence="12">
    <location>
        <begin position="218"/>
        <end position="239"/>
    </location>
</feature>
<dbReference type="InterPro" id="IPR050450">
    <property type="entry name" value="COX15/CtaA_HemeA_synthase"/>
</dbReference>
<proteinExistence type="predicted"/>
<comment type="subcellular location">
    <subcellularLocation>
        <location evidence="1">Membrane</location>
        <topology evidence="1">Multi-pass membrane protein</topology>
    </subcellularLocation>
</comment>
<evidence type="ECO:0000256" key="10">
    <source>
        <dbReference type="ARBA" id="ARBA00023157"/>
    </source>
</evidence>
<comment type="pathway">
    <text evidence="11">Porphyrin-containing compound metabolism.</text>
</comment>
<feature type="transmembrane region" description="Helical" evidence="12">
    <location>
        <begin position="180"/>
        <end position="206"/>
    </location>
</feature>
<dbReference type="Pfam" id="PF02628">
    <property type="entry name" value="COX15-CtaA"/>
    <property type="match status" value="1"/>
</dbReference>
<evidence type="ECO:0000256" key="11">
    <source>
        <dbReference type="ARBA" id="ARBA00023444"/>
    </source>
</evidence>
<comment type="caution">
    <text evidence="13">The sequence shown here is derived from an EMBL/GenBank/DDBJ whole genome shotgun (WGS) entry which is preliminary data.</text>
</comment>